<evidence type="ECO:0000313" key="1">
    <source>
        <dbReference type="EMBL" id="EKT4441954.1"/>
    </source>
</evidence>
<proteinExistence type="predicted"/>
<evidence type="ECO:0000313" key="2">
    <source>
        <dbReference type="Proteomes" id="UP001214521"/>
    </source>
</evidence>
<dbReference type="RefSeq" id="WP_143568516.1">
    <property type="nucleotide sequence ID" value="NZ_CP040435.1"/>
</dbReference>
<organism evidence="1 2">
    <name type="scientific">Stenotrophomonas maltophilia</name>
    <name type="common">Pseudomonas maltophilia</name>
    <name type="synonym">Xanthomonas maltophilia</name>
    <dbReference type="NCBI Taxonomy" id="40324"/>
    <lineage>
        <taxon>Bacteria</taxon>
        <taxon>Pseudomonadati</taxon>
        <taxon>Pseudomonadota</taxon>
        <taxon>Gammaproteobacteria</taxon>
        <taxon>Lysobacterales</taxon>
        <taxon>Lysobacteraceae</taxon>
        <taxon>Stenotrophomonas</taxon>
        <taxon>Stenotrophomonas maltophilia group</taxon>
    </lineage>
</organism>
<protein>
    <submittedName>
        <fullName evidence="1">Uncharacterized protein</fullName>
    </submittedName>
</protein>
<sequence>MQLTFGDAERLGKLMQTWRAIWTGKMRRRMIYLSAKSMLRLMPDAVPRSKCRSLGRWRWMWKIEVTDGPWMNAVHEPAAMRRACTFSWLKGMSCSGGHAIVPGDSYGCK</sequence>
<accession>A0AAI9CC44</accession>
<gene>
    <name evidence="1" type="ORF">QEK83_002621</name>
</gene>
<dbReference type="EMBL" id="ABLOMU010000028">
    <property type="protein sequence ID" value="EKT4441954.1"/>
    <property type="molecule type" value="Genomic_DNA"/>
</dbReference>
<comment type="caution">
    <text evidence="1">The sequence shown here is derived from an EMBL/GenBank/DDBJ whole genome shotgun (WGS) entry which is preliminary data.</text>
</comment>
<dbReference type="Proteomes" id="UP001214521">
    <property type="component" value="Unassembled WGS sequence"/>
</dbReference>
<reference evidence="1" key="1">
    <citation type="submission" date="2022-07" db="EMBL/GenBank/DDBJ databases">
        <authorList>
            <consortium name="Clinical and Environmental Microbiology Branch: Whole genome sequencing antimicrobial resistance pathogens in the healthcare setting"/>
        </authorList>
    </citation>
    <scope>NUCLEOTIDE SEQUENCE</scope>
    <source>
        <strain evidence="1">Stenotrophomonas_maltophilia_2021CK-00905</strain>
    </source>
</reference>
<dbReference type="AlphaFoldDB" id="A0AAI9CC44"/>
<name>A0AAI9CC44_STEMA</name>